<keyword evidence="2" id="KW-0560">Oxidoreductase</keyword>
<keyword evidence="2" id="KW-0503">Monooxygenase</keyword>
<evidence type="ECO:0000256" key="1">
    <source>
        <dbReference type="SAM" id="SignalP"/>
    </source>
</evidence>
<dbReference type="Proteomes" id="UP001558632">
    <property type="component" value="Unassembled WGS sequence"/>
</dbReference>
<gene>
    <name evidence="2" type="ORF">TSPI_01585</name>
</gene>
<dbReference type="EMBL" id="JBEUSY010000409">
    <property type="protein sequence ID" value="KAL1234544.1"/>
    <property type="molecule type" value="Genomic_DNA"/>
</dbReference>
<reference evidence="2 3" key="1">
    <citation type="submission" date="2024-07" db="EMBL/GenBank/DDBJ databases">
        <title>Enhanced genomic and transcriptomic resources for Trichinella pseudospiralis and T. spiralis underpin the discovery of pronounced molecular differences between stages and species.</title>
        <authorList>
            <person name="Pasi K.K."/>
            <person name="La Rosa G."/>
            <person name="Gomez-Morales M.A."/>
            <person name="Tosini F."/>
            <person name="Sumanam S."/>
            <person name="Young N.D."/>
            <person name="Chang B.C."/>
            <person name="Robin G.B."/>
        </authorList>
    </citation>
    <scope>NUCLEOTIDE SEQUENCE [LARGE SCALE GENOMIC DNA]</scope>
    <source>
        <strain evidence="2">ISS534</strain>
    </source>
</reference>
<feature type="signal peptide" evidence="1">
    <location>
        <begin position="1"/>
        <end position="18"/>
    </location>
</feature>
<organism evidence="2 3">
    <name type="scientific">Trichinella spiralis</name>
    <name type="common">Trichina worm</name>
    <dbReference type="NCBI Taxonomy" id="6334"/>
    <lineage>
        <taxon>Eukaryota</taxon>
        <taxon>Metazoa</taxon>
        <taxon>Ecdysozoa</taxon>
        <taxon>Nematoda</taxon>
        <taxon>Enoplea</taxon>
        <taxon>Dorylaimia</taxon>
        <taxon>Trichinellida</taxon>
        <taxon>Trichinellidae</taxon>
        <taxon>Trichinella</taxon>
    </lineage>
</organism>
<sequence length="104" mass="11689">MVSLTAAILFVTLRVSRVALLSDVAWHIKGLKQLYDMAQRQNGLLSLRKYSSSTADMLIFVSTCTYDGSQCSIDFRICELSFLQNAHTSVGVAMYLCNRIFIKE</sequence>
<protein>
    <submittedName>
        <fullName evidence="2">Cytochrome P450 monooxygenase verC</fullName>
    </submittedName>
</protein>
<evidence type="ECO:0000313" key="3">
    <source>
        <dbReference type="Proteomes" id="UP001558632"/>
    </source>
</evidence>
<accession>A0ABR3KD71</accession>
<dbReference type="GO" id="GO:0004497">
    <property type="term" value="F:monooxygenase activity"/>
    <property type="evidence" value="ECO:0007669"/>
    <property type="project" value="UniProtKB-KW"/>
</dbReference>
<keyword evidence="3" id="KW-1185">Reference proteome</keyword>
<name>A0ABR3KD71_TRISP</name>
<feature type="chain" id="PRO_5046342494" evidence="1">
    <location>
        <begin position="19"/>
        <end position="104"/>
    </location>
</feature>
<keyword evidence="1" id="KW-0732">Signal</keyword>
<proteinExistence type="predicted"/>
<comment type="caution">
    <text evidence="2">The sequence shown here is derived from an EMBL/GenBank/DDBJ whole genome shotgun (WGS) entry which is preliminary data.</text>
</comment>
<evidence type="ECO:0000313" key="2">
    <source>
        <dbReference type="EMBL" id="KAL1234544.1"/>
    </source>
</evidence>